<evidence type="ECO:0000313" key="1">
    <source>
        <dbReference type="EMBL" id="QEG23617.1"/>
    </source>
</evidence>
<sequence length="83" mass="9645">MKRTLRRRMYETWQSKRIQKFENLILTEQRNFLEPVSRGESDLTCAHQIPISDECHLSKSVIRSAYSAGLAKLTATISLSFRT</sequence>
<dbReference type="KEGG" id="mff:MFFC18_35180"/>
<dbReference type="AlphaFoldDB" id="A0A5B9PA21"/>
<evidence type="ECO:0000313" key="2">
    <source>
        <dbReference type="Proteomes" id="UP000322214"/>
    </source>
</evidence>
<gene>
    <name evidence="1" type="ORF">MFFC18_35180</name>
</gene>
<keyword evidence="2" id="KW-1185">Reference proteome</keyword>
<protein>
    <submittedName>
        <fullName evidence="1">Uncharacterized protein</fullName>
    </submittedName>
</protein>
<dbReference type="EMBL" id="CP042912">
    <property type="protein sequence ID" value="QEG23617.1"/>
    <property type="molecule type" value="Genomic_DNA"/>
</dbReference>
<accession>A0A5B9PA21</accession>
<reference evidence="1 2" key="1">
    <citation type="submission" date="2019-08" db="EMBL/GenBank/DDBJ databases">
        <title>Deep-cultivation of Planctomycetes and their phenomic and genomic characterization uncovers novel biology.</title>
        <authorList>
            <person name="Wiegand S."/>
            <person name="Jogler M."/>
            <person name="Boedeker C."/>
            <person name="Pinto D."/>
            <person name="Vollmers J."/>
            <person name="Rivas-Marin E."/>
            <person name="Kohn T."/>
            <person name="Peeters S.H."/>
            <person name="Heuer A."/>
            <person name="Rast P."/>
            <person name="Oberbeckmann S."/>
            <person name="Bunk B."/>
            <person name="Jeske O."/>
            <person name="Meyerdierks A."/>
            <person name="Storesund J.E."/>
            <person name="Kallscheuer N."/>
            <person name="Luecker S."/>
            <person name="Lage O.M."/>
            <person name="Pohl T."/>
            <person name="Merkel B.J."/>
            <person name="Hornburger P."/>
            <person name="Mueller R.-W."/>
            <person name="Bruemmer F."/>
            <person name="Labrenz M."/>
            <person name="Spormann A.M."/>
            <person name="Op den Camp H."/>
            <person name="Overmann J."/>
            <person name="Amann R."/>
            <person name="Jetten M.S.M."/>
            <person name="Mascher T."/>
            <person name="Medema M.H."/>
            <person name="Devos D.P."/>
            <person name="Kaster A.-K."/>
            <person name="Ovreas L."/>
            <person name="Rohde M."/>
            <person name="Galperin M.Y."/>
            <person name="Jogler C."/>
        </authorList>
    </citation>
    <scope>NUCLEOTIDE SEQUENCE [LARGE SCALE GENOMIC DNA]</scope>
    <source>
        <strain evidence="1 2">FC18</strain>
    </source>
</reference>
<organism evidence="1 2">
    <name type="scientific">Mariniblastus fucicola</name>
    <dbReference type="NCBI Taxonomy" id="980251"/>
    <lineage>
        <taxon>Bacteria</taxon>
        <taxon>Pseudomonadati</taxon>
        <taxon>Planctomycetota</taxon>
        <taxon>Planctomycetia</taxon>
        <taxon>Pirellulales</taxon>
        <taxon>Pirellulaceae</taxon>
        <taxon>Mariniblastus</taxon>
    </lineage>
</organism>
<name>A0A5B9PA21_9BACT</name>
<dbReference type="Proteomes" id="UP000322214">
    <property type="component" value="Chromosome"/>
</dbReference>
<proteinExistence type="predicted"/>